<proteinExistence type="predicted"/>
<dbReference type="Proteomes" id="UP000286415">
    <property type="component" value="Unassembled WGS sequence"/>
</dbReference>
<feature type="region of interest" description="Disordered" evidence="1">
    <location>
        <begin position="94"/>
        <end position="118"/>
    </location>
</feature>
<gene>
    <name evidence="2" type="ORF">CSKR_105957</name>
</gene>
<name>A0A3R7JSD8_CLOSI</name>
<accession>A0A3R7JSD8</accession>
<dbReference type="OrthoDB" id="10585082at2759"/>
<feature type="compositionally biased region" description="Polar residues" evidence="1">
    <location>
        <begin position="12"/>
        <end position="39"/>
    </location>
</feature>
<evidence type="ECO:0000313" key="3">
    <source>
        <dbReference type="Proteomes" id="UP000286415"/>
    </source>
</evidence>
<feature type="compositionally biased region" description="Basic and acidic residues" evidence="1">
    <location>
        <begin position="40"/>
        <end position="50"/>
    </location>
</feature>
<evidence type="ECO:0000256" key="1">
    <source>
        <dbReference type="SAM" id="MobiDB-lite"/>
    </source>
</evidence>
<dbReference type="EMBL" id="NIRI02000042">
    <property type="protein sequence ID" value="KAG5449941.1"/>
    <property type="molecule type" value="Genomic_DNA"/>
</dbReference>
<keyword evidence="3" id="KW-1185">Reference proteome</keyword>
<protein>
    <submittedName>
        <fullName evidence="2">Uncharacterized protein</fullName>
    </submittedName>
</protein>
<reference evidence="2 3" key="2">
    <citation type="journal article" date="2021" name="Genomics">
        <title>High-quality reference genome for Clonorchis sinensis.</title>
        <authorList>
            <person name="Young N.D."/>
            <person name="Stroehlein A.J."/>
            <person name="Kinkar L."/>
            <person name="Wang T."/>
            <person name="Sohn W.M."/>
            <person name="Chang B.C.H."/>
            <person name="Kaur P."/>
            <person name="Weisz D."/>
            <person name="Dudchenko O."/>
            <person name="Aiden E.L."/>
            <person name="Korhonen P.K."/>
            <person name="Gasser R.B."/>
        </authorList>
    </citation>
    <scope>NUCLEOTIDE SEQUENCE [LARGE SCALE GENOMIC DNA]</scope>
    <source>
        <strain evidence="2">Cs-k2</strain>
    </source>
</reference>
<reference evidence="2 3" key="1">
    <citation type="journal article" date="2018" name="Biotechnol. Adv.">
        <title>Improved genomic resources and new bioinformatic workflow for the carcinogenic parasite Clonorchis sinensis: Biotechnological implications.</title>
        <authorList>
            <person name="Wang D."/>
            <person name="Korhonen P.K."/>
            <person name="Gasser R.B."/>
            <person name="Young N.D."/>
        </authorList>
    </citation>
    <scope>NUCLEOTIDE SEQUENCE [LARGE SCALE GENOMIC DNA]</scope>
    <source>
        <strain evidence="2">Cs-k2</strain>
    </source>
</reference>
<evidence type="ECO:0000313" key="2">
    <source>
        <dbReference type="EMBL" id="KAG5449941.1"/>
    </source>
</evidence>
<feature type="region of interest" description="Disordered" evidence="1">
    <location>
        <begin position="1"/>
        <end position="76"/>
    </location>
</feature>
<feature type="compositionally biased region" description="Polar residues" evidence="1">
    <location>
        <begin position="52"/>
        <end position="76"/>
    </location>
</feature>
<dbReference type="InParanoid" id="A0A3R7JSD8"/>
<organism evidence="2 3">
    <name type="scientific">Clonorchis sinensis</name>
    <name type="common">Chinese liver fluke</name>
    <dbReference type="NCBI Taxonomy" id="79923"/>
    <lineage>
        <taxon>Eukaryota</taxon>
        <taxon>Metazoa</taxon>
        <taxon>Spiralia</taxon>
        <taxon>Lophotrochozoa</taxon>
        <taxon>Platyhelminthes</taxon>
        <taxon>Trematoda</taxon>
        <taxon>Digenea</taxon>
        <taxon>Opisthorchiida</taxon>
        <taxon>Opisthorchiata</taxon>
        <taxon>Opisthorchiidae</taxon>
        <taxon>Clonorchis</taxon>
    </lineage>
</organism>
<dbReference type="AlphaFoldDB" id="A0A3R7JSD8"/>
<sequence length="146" mass="16900">MTVKGERYLRVTRNTRTSGQAKQSRSWTNSQITQTSTVDTRPRQMVHLDYKGTNQRSKQAPTWDSHTCTKSVTNGRMTSRPKWVKCRYSSKTNGPLGLQRYKPKEQTGSHVGQSHVHKVGHKWPDDLEAKMGEVVRTKKRQFIYTH</sequence>
<comment type="caution">
    <text evidence="2">The sequence shown here is derived from an EMBL/GenBank/DDBJ whole genome shotgun (WGS) entry which is preliminary data.</text>
</comment>